<evidence type="ECO:0000313" key="2">
    <source>
        <dbReference type="EMBL" id="GGK03565.1"/>
    </source>
</evidence>
<proteinExistence type="predicted"/>
<dbReference type="SUPFAM" id="SSF54593">
    <property type="entry name" value="Glyoxalase/Bleomycin resistance protein/Dihydroxybiphenyl dioxygenase"/>
    <property type="match status" value="1"/>
</dbReference>
<comment type="caution">
    <text evidence="2">The sequence shown here is derived from an EMBL/GenBank/DDBJ whole genome shotgun (WGS) entry which is preliminary data.</text>
</comment>
<name>A0A8J3BFF6_9ACTN</name>
<organism evidence="2 3">
    <name type="scientific">Pilimelia anulata</name>
    <dbReference type="NCBI Taxonomy" id="53371"/>
    <lineage>
        <taxon>Bacteria</taxon>
        <taxon>Bacillati</taxon>
        <taxon>Actinomycetota</taxon>
        <taxon>Actinomycetes</taxon>
        <taxon>Micromonosporales</taxon>
        <taxon>Micromonosporaceae</taxon>
        <taxon>Pilimelia</taxon>
    </lineage>
</organism>
<reference evidence="2" key="2">
    <citation type="submission" date="2020-09" db="EMBL/GenBank/DDBJ databases">
        <authorList>
            <person name="Sun Q."/>
            <person name="Ohkuma M."/>
        </authorList>
    </citation>
    <scope>NUCLEOTIDE SEQUENCE</scope>
    <source>
        <strain evidence="2">JCM 3090</strain>
    </source>
</reference>
<dbReference type="InterPro" id="IPR037523">
    <property type="entry name" value="VOC_core"/>
</dbReference>
<accession>A0A8J3BFF6</accession>
<dbReference type="AlphaFoldDB" id="A0A8J3BFF6"/>
<protein>
    <submittedName>
        <fullName evidence="2">Glyoxalase</fullName>
    </submittedName>
</protein>
<dbReference type="Pfam" id="PF00903">
    <property type="entry name" value="Glyoxalase"/>
    <property type="match status" value="1"/>
</dbReference>
<feature type="domain" description="VOC" evidence="1">
    <location>
        <begin position="5"/>
        <end position="128"/>
    </location>
</feature>
<dbReference type="Gene3D" id="3.10.180.10">
    <property type="entry name" value="2,3-Dihydroxybiphenyl 1,2-Dioxygenase, domain 1"/>
    <property type="match status" value="1"/>
</dbReference>
<dbReference type="Proteomes" id="UP000649739">
    <property type="component" value="Unassembled WGS sequence"/>
</dbReference>
<dbReference type="RefSeq" id="WP_189171412.1">
    <property type="nucleotide sequence ID" value="NZ_BMQB01000008.1"/>
</dbReference>
<dbReference type="EMBL" id="BMQB01000008">
    <property type="protein sequence ID" value="GGK03565.1"/>
    <property type="molecule type" value="Genomic_DNA"/>
</dbReference>
<reference evidence="2" key="1">
    <citation type="journal article" date="2014" name="Int. J. Syst. Evol. Microbiol.">
        <title>Complete genome sequence of Corynebacterium casei LMG S-19264T (=DSM 44701T), isolated from a smear-ripened cheese.</title>
        <authorList>
            <consortium name="US DOE Joint Genome Institute (JGI-PGF)"/>
            <person name="Walter F."/>
            <person name="Albersmeier A."/>
            <person name="Kalinowski J."/>
            <person name="Ruckert C."/>
        </authorList>
    </citation>
    <scope>NUCLEOTIDE SEQUENCE</scope>
    <source>
        <strain evidence="2">JCM 3090</strain>
    </source>
</reference>
<evidence type="ECO:0000259" key="1">
    <source>
        <dbReference type="PROSITE" id="PS51819"/>
    </source>
</evidence>
<sequence>MSLRGFSTINYWADDPAAAVAWYTEFLGRPAYFTRPGPDGRLAYAEFRIGDRLAELGIIDRRYAPPGAPTEPGGAIMHWHVDDLPATVDRLLALGATPYLPITEHGPGFVTASVVDPFGNVLGVMYNQHYLDVLAGPAPDPAAGADPRGGAGAGAAA</sequence>
<keyword evidence="3" id="KW-1185">Reference proteome</keyword>
<dbReference type="InterPro" id="IPR004360">
    <property type="entry name" value="Glyas_Fos-R_dOase_dom"/>
</dbReference>
<gene>
    <name evidence="2" type="ORF">GCM10010123_36850</name>
</gene>
<evidence type="ECO:0000313" key="3">
    <source>
        <dbReference type="Proteomes" id="UP000649739"/>
    </source>
</evidence>
<dbReference type="PROSITE" id="PS51819">
    <property type="entry name" value="VOC"/>
    <property type="match status" value="1"/>
</dbReference>
<dbReference type="InterPro" id="IPR029068">
    <property type="entry name" value="Glyas_Bleomycin-R_OHBP_Dase"/>
</dbReference>